<evidence type="ECO:0000313" key="2">
    <source>
        <dbReference type="Proteomes" id="UP000075455"/>
    </source>
</evidence>
<dbReference type="EMBL" id="LQYS01000030">
    <property type="protein sequence ID" value="KYD16698.1"/>
    <property type="molecule type" value="Genomic_DNA"/>
</dbReference>
<dbReference type="AlphaFoldDB" id="A0A150LWP2"/>
<comment type="caution">
    <text evidence="1">The sequence shown here is derived from an EMBL/GenBank/DDBJ whole genome shotgun (WGS) entry which is preliminary data.</text>
</comment>
<protein>
    <submittedName>
        <fullName evidence="1">Uncharacterized protein</fullName>
    </submittedName>
</protein>
<reference evidence="1 2" key="1">
    <citation type="submission" date="2016-01" db="EMBL/GenBank/DDBJ databases">
        <title>Draft Genome Sequences of Seven Thermophilic Sporeformers Isolated from Foods.</title>
        <authorList>
            <person name="Berendsen E.M."/>
            <person name="Wells-Bennik M.H."/>
            <person name="Krawcyk A.O."/>
            <person name="De Jong A."/>
            <person name="Holsappel S."/>
            <person name="Eijlander R.T."/>
            <person name="Kuipers O.P."/>
        </authorList>
    </citation>
    <scope>NUCLEOTIDE SEQUENCE [LARGE SCALE GENOMIC DNA]</scope>
    <source>
        <strain evidence="1 2">B4119</strain>
    </source>
</reference>
<organism evidence="1 2">
    <name type="scientific">Saccharococcus caldoxylosilyticus</name>
    <dbReference type="NCBI Taxonomy" id="81408"/>
    <lineage>
        <taxon>Bacteria</taxon>
        <taxon>Bacillati</taxon>
        <taxon>Bacillota</taxon>
        <taxon>Bacilli</taxon>
        <taxon>Bacillales</taxon>
        <taxon>Anoxybacillaceae</taxon>
        <taxon>Saccharococcus</taxon>
    </lineage>
</organism>
<dbReference type="Proteomes" id="UP000075455">
    <property type="component" value="Unassembled WGS sequence"/>
</dbReference>
<proteinExistence type="predicted"/>
<accession>A0A150LWP2</accession>
<sequence length="37" mass="4598">MEEVRFFIKKIKVVHIFIHKLWILWKNKKISMISGKK</sequence>
<gene>
    <name evidence="1" type="ORF">B4119_0264</name>
</gene>
<evidence type="ECO:0000313" key="1">
    <source>
        <dbReference type="EMBL" id="KYD16698.1"/>
    </source>
</evidence>
<name>A0A150LWP2_9BACL</name>
<dbReference type="STRING" id="81408.B4119_0264"/>